<dbReference type="FunFam" id="1.20.1250.20:FF:000196">
    <property type="entry name" value="MFS toxin efflux pump (AflT)"/>
    <property type="match status" value="1"/>
</dbReference>
<keyword evidence="3 6" id="KW-1133">Transmembrane helix</keyword>
<feature type="transmembrane region" description="Helical" evidence="6">
    <location>
        <begin position="490"/>
        <end position="510"/>
    </location>
</feature>
<dbReference type="GO" id="GO:0022857">
    <property type="term" value="F:transmembrane transporter activity"/>
    <property type="evidence" value="ECO:0007669"/>
    <property type="project" value="InterPro"/>
</dbReference>
<dbReference type="CDD" id="cd17502">
    <property type="entry name" value="MFS_Azr1_MDR_like"/>
    <property type="match status" value="1"/>
</dbReference>
<dbReference type="PROSITE" id="PS50850">
    <property type="entry name" value="MFS"/>
    <property type="match status" value="1"/>
</dbReference>
<evidence type="ECO:0000313" key="8">
    <source>
        <dbReference type="EMBL" id="KAF2652370.1"/>
    </source>
</evidence>
<evidence type="ECO:0000256" key="4">
    <source>
        <dbReference type="ARBA" id="ARBA00023136"/>
    </source>
</evidence>
<organism evidence="8 9">
    <name type="scientific">Lophiostoma macrostomum CBS 122681</name>
    <dbReference type="NCBI Taxonomy" id="1314788"/>
    <lineage>
        <taxon>Eukaryota</taxon>
        <taxon>Fungi</taxon>
        <taxon>Dikarya</taxon>
        <taxon>Ascomycota</taxon>
        <taxon>Pezizomycotina</taxon>
        <taxon>Dothideomycetes</taxon>
        <taxon>Pleosporomycetidae</taxon>
        <taxon>Pleosporales</taxon>
        <taxon>Lophiostomataceae</taxon>
        <taxon>Lophiostoma</taxon>
    </lineage>
</organism>
<keyword evidence="2 6" id="KW-0812">Transmembrane</keyword>
<dbReference type="AlphaFoldDB" id="A0A6A6SXV7"/>
<dbReference type="SUPFAM" id="SSF103473">
    <property type="entry name" value="MFS general substrate transporter"/>
    <property type="match status" value="1"/>
</dbReference>
<gene>
    <name evidence="8" type="ORF">K491DRAFT_781098</name>
</gene>
<evidence type="ECO:0000256" key="1">
    <source>
        <dbReference type="ARBA" id="ARBA00004141"/>
    </source>
</evidence>
<dbReference type="InterPro" id="IPR020846">
    <property type="entry name" value="MFS_dom"/>
</dbReference>
<dbReference type="Pfam" id="PF07690">
    <property type="entry name" value="MFS_1"/>
    <property type="match status" value="1"/>
</dbReference>
<evidence type="ECO:0000256" key="5">
    <source>
        <dbReference type="SAM" id="MobiDB-lite"/>
    </source>
</evidence>
<name>A0A6A6SXV7_9PLEO</name>
<evidence type="ECO:0000259" key="7">
    <source>
        <dbReference type="PROSITE" id="PS50850"/>
    </source>
</evidence>
<feature type="transmembrane region" description="Helical" evidence="6">
    <location>
        <begin position="113"/>
        <end position="133"/>
    </location>
</feature>
<dbReference type="PANTHER" id="PTHR23501:SF198">
    <property type="entry name" value="AZOLE RESISTANCE PROTEIN 1-RELATED"/>
    <property type="match status" value="1"/>
</dbReference>
<feature type="transmembrane region" description="Helical" evidence="6">
    <location>
        <begin position="351"/>
        <end position="372"/>
    </location>
</feature>
<feature type="transmembrane region" description="Helical" evidence="6">
    <location>
        <begin position="419"/>
        <end position="438"/>
    </location>
</feature>
<feature type="compositionally biased region" description="Basic and acidic residues" evidence="5">
    <location>
        <begin position="21"/>
        <end position="37"/>
    </location>
</feature>
<feature type="transmembrane region" description="Helical" evidence="6">
    <location>
        <begin position="384"/>
        <end position="407"/>
    </location>
</feature>
<dbReference type="PRINTS" id="PR01036">
    <property type="entry name" value="TCRTETB"/>
</dbReference>
<comment type="subcellular location">
    <subcellularLocation>
        <location evidence="1">Membrane</location>
        <topology evidence="1">Multi-pass membrane protein</topology>
    </subcellularLocation>
</comment>
<dbReference type="Proteomes" id="UP000799324">
    <property type="component" value="Unassembled WGS sequence"/>
</dbReference>
<dbReference type="EMBL" id="MU004403">
    <property type="protein sequence ID" value="KAF2652370.1"/>
    <property type="molecule type" value="Genomic_DNA"/>
</dbReference>
<feature type="transmembrane region" description="Helical" evidence="6">
    <location>
        <begin position="321"/>
        <end position="345"/>
    </location>
</feature>
<evidence type="ECO:0000313" key="9">
    <source>
        <dbReference type="Proteomes" id="UP000799324"/>
    </source>
</evidence>
<dbReference type="Gene3D" id="1.20.1250.20">
    <property type="entry name" value="MFS general substrate transporter like domains"/>
    <property type="match status" value="1"/>
</dbReference>
<evidence type="ECO:0000256" key="6">
    <source>
        <dbReference type="SAM" id="Phobius"/>
    </source>
</evidence>
<evidence type="ECO:0000256" key="2">
    <source>
        <dbReference type="ARBA" id="ARBA00022692"/>
    </source>
</evidence>
<keyword evidence="9" id="KW-1185">Reference proteome</keyword>
<dbReference type="InterPro" id="IPR036259">
    <property type="entry name" value="MFS_trans_sf"/>
</dbReference>
<accession>A0A6A6SXV7</accession>
<evidence type="ECO:0000256" key="3">
    <source>
        <dbReference type="ARBA" id="ARBA00022989"/>
    </source>
</evidence>
<dbReference type="GO" id="GO:0005886">
    <property type="term" value="C:plasma membrane"/>
    <property type="evidence" value="ECO:0007669"/>
    <property type="project" value="TreeGrafter"/>
</dbReference>
<feature type="transmembrane region" description="Helical" evidence="6">
    <location>
        <begin position="139"/>
        <end position="164"/>
    </location>
</feature>
<feature type="transmembrane region" description="Helical" evidence="6">
    <location>
        <begin position="243"/>
        <end position="267"/>
    </location>
</feature>
<dbReference type="OrthoDB" id="10021397at2759"/>
<protein>
    <submittedName>
        <fullName evidence="8">MFS general substrate transporter</fullName>
    </submittedName>
</protein>
<reference evidence="8" key="1">
    <citation type="journal article" date="2020" name="Stud. Mycol.">
        <title>101 Dothideomycetes genomes: a test case for predicting lifestyles and emergence of pathogens.</title>
        <authorList>
            <person name="Haridas S."/>
            <person name="Albert R."/>
            <person name="Binder M."/>
            <person name="Bloem J."/>
            <person name="Labutti K."/>
            <person name="Salamov A."/>
            <person name="Andreopoulos B."/>
            <person name="Baker S."/>
            <person name="Barry K."/>
            <person name="Bills G."/>
            <person name="Bluhm B."/>
            <person name="Cannon C."/>
            <person name="Castanera R."/>
            <person name="Culley D."/>
            <person name="Daum C."/>
            <person name="Ezra D."/>
            <person name="Gonzalez J."/>
            <person name="Henrissat B."/>
            <person name="Kuo A."/>
            <person name="Liang C."/>
            <person name="Lipzen A."/>
            <person name="Lutzoni F."/>
            <person name="Magnuson J."/>
            <person name="Mondo S."/>
            <person name="Nolan M."/>
            <person name="Ohm R."/>
            <person name="Pangilinan J."/>
            <person name="Park H.-J."/>
            <person name="Ramirez L."/>
            <person name="Alfaro M."/>
            <person name="Sun H."/>
            <person name="Tritt A."/>
            <person name="Yoshinaga Y."/>
            <person name="Zwiers L.-H."/>
            <person name="Turgeon B."/>
            <person name="Goodwin S."/>
            <person name="Spatafora J."/>
            <person name="Crous P."/>
            <person name="Grigoriev I."/>
        </authorList>
    </citation>
    <scope>NUCLEOTIDE SEQUENCE</scope>
    <source>
        <strain evidence="8">CBS 122681</strain>
    </source>
</reference>
<feature type="transmembrane region" description="Helical" evidence="6">
    <location>
        <begin position="171"/>
        <end position="190"/>
    </location>
</feature>
<feature type="transmembrane region" description="Helical" evidence="6">
    <location>
        <begin position="202"/>
        <end position="222"/>
    </location>
</feature>
<dbReference type="Gene3D" id="1.20.1720.10">
    <property type="entry name" value="Multidrug resistance protein D"/>
    <property type="match status" value="1"/>
</dbReference>
<feature type="region of interest" description="Disordered" evidence="5">
    <location>
        <begin position="1"/>
        <end position="37"/>
    </location>
</feature>
<feature type="transmembrane region" description="Helical" evidence="6">
    <location>
        <begin position="84"/>
        <end position="101"/>
    </location>
</feature>
<sequence>MALQADEALSKQYEASSPDDVSIRGKLESSKDEQQTKDHFMSGPKLHVLILGVAIAVFLMALDMSIISTAIPFITVKFHSTEDIGWYISGYLVTLCSLQPLSGKLYANFSLKWTFLSFVLIFLLGSVFSAAATSSPMLIIGRAIAGAGAAGLMSGSLSIVAVVVPMRVRPLYTGILSSLFGLSTVIGPLLGGAFTQHVSWRWVFYINLPIGGVTIGVLILFFNPPVRAVDQLPTTERIKRLDLLGLGWRDVLLVFIAGLLLIIFGIWQWHVGEHAMLPLDIMLQRSVLWAGVAAFFAQGALVQMGLWLPEWFQVVKGRSPVGAGVGILPSVLAQVLASIVSGALITKTGYVNPWLLAGTVLMSIGTGLYTTFDVDTGSSHWIGYEVIFGLGTGMFLLAPLVSVQAVLDAEKTPVGISTVSFFQMFGGALFGGVSQAIFNEQLVKALIKNAPGVDVEKLLAAGTTGIKGVVTPEQLPAVLHSYNTAILKPFYLAAAICAAAFFAGLGVEWVSVKGKNLMATDAA</sequence>
<feature type="domain" description="Major facilitator superfamily (MFS) profile" evidence="7">
    <location>
        <begin position="49"/>
        <end position="512"/>
    </location>
</feature>
<dbReference type="InterPro" id="IPR011701">
    <property type="entry name" value="MFS"/>
</dbReference>
<feature type="transmembrane region" description="Helical" evidence="6">
    <location>
        <begin position="46"/>
        <end position="72"/>
    </location>
</feature>
<feature type="transmembrane region" description="Helical" evidence="6">
    <location>
        <begin position="287"/>
        <end position="309"/>
    </location>
</feature>
<keyword evidence="4 6" id="KW-0472">Membrane</keyword>
<proteinExistence type="predicted"/>
<dbReference type="PANTHER" id="PTHR23501">
    <property type="entry name" value="MAJOR FACILITATOR SUPERFAMILY"/>
    <property type="match status" value="1"/>
</dbReference>